<dbReference type="InParanoid" id="K5UMP2"/>
<keyword evidence="1" id="KW-0812">Transmembrane</keyword>
<dbReference type="GeneID" id="18911439"/>
<keyword evidence="3" id="KW-1185">Reference proteome</keyword>
<dbReference type="EMBL" id="JH930477">
    <property type="protein sequence ID" value="EKM50966.1"/>
    <property type="molecule type" value="Genomic_DNA"/>
</dbReference>
<name>K5UMP2_PHACS</name>
<protein>
    <submittedName>
        <fullName evidence="2">Uncharacterized protein</fullName>
    </submittedName>
</protein>
<feature type="transmembrane region" description="Helical" evidence="1">
    <location>
        <begin position="7"/>
        <end position="25"/>
    </location>
</feature>
<accession>K5UMP2</accession>
<dbReference type="RefSeq" id="XP_007400131.1">
    <property type="nucleotide sequence ID" value="XM_007400069.1"/>
</dbReference>
<evidence type="ECO:0000313" key="3">
    <source>
        <dbReference type="Proteomes" id="UP000008370"/>
    </source>
</evidence>
<dbReference type="KEGG" id="pco:PHACADRAFT_199792"/>
<dbReference type="AlphaFoldDB" id="K5UMP2"/>
<dbReference type="Proteomes" id="UP000008370">
    <property type="component" value="Unassembled WGS sequence"/>
</dbReference>
<proteinExistence type="predicted"/>
<gene>
    <name evidence="2" type="ORF">PHACADRAFT_199792</name>
</gene>
<evidence type="ECO:0000256" key="1">
    <source>
        <dbReference type="SAM" id="Phobius"/>
    </source>
</evidence>
<dbReference type="HOGENOM" id="CLU_053360_4_0_1"/>
<keyword evidence="1" id="KW-0472">Membrane</keyword>
<evidence type="ECO:0000313" key="2">
    <source>
        <dbReference type="EMBL" id="EKM50966.1"/>
    </source>
</evidence>
<keyword evidence="1" id="KW-1133">Transmembrane helix</keyword>
<sequence>MITVFAFVGYFQVAVFSALRVFAITGGYLSLITRISQIIIDLLVVIATWRRTFQYWKDISRSQCPPTISACLLRDGTVYFFALLLVNIAQILTRSPTLAPVSPLTTAMPPILVSRFMLNLRQVRSEPSTQSCSAVIPTFEPTLSSADYGAFTSIIGNIGEPLVHGCDEETEEH</sequence>
<organism evidence="2 3">
    <name type="scientific">Phanerochaete carnosa (strain HHB-10118-sp)</name>
    <name type="common">White-rot fungus</name>
    <name type="synonym">Peniophora carnosa</name>
    <dbReference type="NCBI Taxonomy" id="650164"/>
    <lineage>
        <taxon>Eukaryota</taxon>
        <taxon>Fungi</taxon>
        <taxon>Dikarya</taxon>
        <taxon>Basidiomycota</taxon>
        <taxon>Agaricomycotina</taxon>
        <taxon>Agaricomycetes</taxon>
        <taxon>Polyporales</taxon>
        <taxon>Phanerochaetaceae</taxon>
        <taxon>Phanerochaete</taxon>
    </lineage>
</organism>
<dbReference type="OrthoDB" id="2804213at2759"/>
<reference evidence="2 3" key="1">
    <citation type="journal article" date="2012" name="BMC Genomics">
        <title>Comparative genomics of the white-rot fungi, Phanerochaete carnosa and P. chrysosporium, to elucidate the genetic basis of the distinct wood types they colonize.</title>
        <authorList>
            <person name="Suzuki H."/>
            <person name="MacDonald J."/>
            <person name="Syed K."/>
            <person name="Salamov A."/>
            <person name="Hori C."/>
            <person name="Aerts A."/>
            <person name="Henrissat B."/>
            <person name="Wiebenga A."/>
            <person name="vanKuyk P.A."/>
            <person name="Barry K."/>
            <person name="Lindquist E."/>
            <person name="LaButti K."/>
            <person name="Lapidus A."/>
            <person name="Lucas S."/>
            <person name="Coutinho P."/>
            <person name="Gong Y."/>
            <person name="Samejima M."/>
            <person name="Mahadevan R."/>
            <person name="Abou-Zaid M."/>
            <person name="de Vries R.P."/>
            <person name="Igarashi K."/>
            <person name="Yadav J.S."/>
            <person name="Grigoriev I.V."/>
            <person name="Master E.R."/>
        </authorList>
    </citation>
    <scope>NUCLEOTIDE SEQUENCE [LARGE SCALE GENOMIC DNA]</scope>
    <source>
        <strain evidence="2 3">HHB-10118-sp</strain>
    </source>
</reference>